<feature type="compositionally biased region" description="Basic residues" evidence="1">
    <location>
        <begin position="148"/>
        <end position="158"/>
    </location>
</feature>
<protein>
    <submittedName>
        <fullName evidence="3">Uncharacterized protein</fullName>
    </submittedName>
</protein>
<name>A0AAE0M297_9PEZI</name>
<dbReference type="EMBL" id="JAUEDM010000005">
    <property type="protein sequence ID" value="KAK3316173.1"/>
    <property type="molecule type" value="Genomic_DNA"/>
</dbReference>
<keyword evidence="2" id="KW-0812">Transmembrane</keyword>
<sequence length="158" mass="16725">MSATTTAPFPLGTVADFPGADSGAGDPNSGPAVDGSTAGASGTSSSDVGLSRGGLIAIIVVVVVVAVFGILSGVLFFVAKKREWQVRATIRKSARKVVDALTPRRSEFPKSVKESHGRSGRMKLDEVPPTPRIKPEHLDIEKGLDTKKKQKRNNFSRK</sequence>
<organism evidence="3 4">
    <name type="scientific">Apodospora peruviana</name>
    <dbReference type="NCBI Taxonomy" id="516989"/>
    <lineage>
        <taxon>Eukaryota</taxon>
        <taxon>Fungi</taxon>
        <taxon>Dikarya</taxon>
        <taxon>Ascomycota</taxon>
        <taxon>Pezizomycotina</taxon>
        <taxon>Sordariomycetes</taxon>
        <taxon>Sordariomycetidae</taxon>
        <taxon>Sordariales</taxon>
        <taxon>Lasiosphaeriaceae</taxon>
        <taxon>Apodospora</taxon>
    </lineage>
</organism>
<dbReference type="AlphaFoldDB" id="A0AAE0M297"/>
<feature type="transmembrane region" description="Helical" evidence="2">
    <location>
        <begin position="55"/>
        <end position="78"/>
    </location>
</feature>
<evidence type="ECO:0000256" key="1">
    <source>
        <dbReference type="SAM" id="MobiDB-lite"/>
    </source>
</evidence>
<keyword evidence="2" id="KW-1133">Transmembrane helix</keyword>
<feature type="compositionally biased region" description="Basic and acidic residues" evidence="1">
    <location>
        <begin position="107"/>
        <end position="126"/>
    </location>
</feature>
<keyword evidence="4" id="KW-1185">Reference proteome</keyword>
<proteinExistence type="predicted"/>
<reference evidence="3" key="2">
    <citation type="submission" date="2023-06" db="EMBL/GenBank/DDBJ databases">
        <authorList>
            <consortium name="Lawrence Berkeley National Laboratory"/>
            <person name="Haridas S."/>
            <person name="Hensen N."/>
            <person name="Bonometti L."/>
            <person name="Westerberg I."/>
            <person name="Brannstrom I.O."/>
            <person name="Guillou S."/>
            <person name="Cros-Aarteil S."/>
            <person name="Calhoun S."/>
            <person name="Kuo A."/>
            <person name="Mondo S."/>
            <person name="Pangilinan J."/>
            <person name="Riley R."/>
            <person name="Labutti K."/>
            <person name="Andreopoulos B."/>
            <person name="Lipzen A."/>
            <person name="Chen C."/>
            <person name="Yanf M."/>
            <person name="Daum C."/>
            <person name="Ng V."/>
            <person name="Clum A."/>
            <person name="Steindorff A."/>
            <person name="Ohm R."/>
            <person name="Martin F."/>
            <person name="Silar P."/>
            <person name="Natvig D."/>
            <person name="Lalanne C."/>
            <person name="Gautier V."/>
            <person name="Ament-Velasquez S.L."/>
            <person name="Kruys A."/>
            <person name="Hutchinson M.I."/>
            <person name="Powell A.J."/>
            <person name="Barry K."/>
            <person name="Miller A.N."/>
            <person name="Grigoriev I.V."/>
            <person name="Debuchy R."/>
            <person name="Gladieux P."/>
            <person name="Thoren M.H."/>
            <person name="Johannesson H."/>
        </authorList>
    </citation>
    <scope>NUCLEOTIDE SEQUENCE</scope>
    <source>
        <strain evidence="3">CBS 118394</strain>
    </source>
</reference>
<feature type="region of interest" description="Disordered" evidence="1">
    <location>
        <begin position="107"/>
        <end position="158"/>
    </location>
</feature>
<feature type="region of interest" description="Disordered" evidence="1">
    <location>
        <begin position="1"/>
        <end position="45"/>
    </location>
</feature>
<feature type="compositionally biased region" description="Low complexity" evidence="1">
    <location>
        <begin position="33"/>
        <end position="45"/>
    </location>
</feature>
<keyword evidence="2" id="KW-0472">Membrane</keyword>
<accession>A0AAE0M297</accession>
<evidence type="ECO:0000313" key="3">
    <source>
        <dbReference type="EMBL" id="KAK3316173.1"/>
    </source>
</evidence>
<gene>
    <name evidence="3" type="ORF">B0H66DRAFT_283822</name>
</gene>
<dbReference type="Proteomes" id="UP001283341">
    <property type="component" value="Unassembled WGS sequence"/>
</dbReference>
<evidence type="ECO:0000313" key="4">
    <source>
        <dbReference type="Proteomes" id="UP001283341"/>
    </source>
</evidence>
<feature type="compositionally biased region" description="Basic and acidic residues" evidence="1">
    <location>
        <begin position="133"/>
        <end position="147"/>
    </location>
</feature>
<evidence type="ECO:0000256" key="2">
    <source>
        <dbReference type="SAM" id="Phobius"/>
    </source>
</evidence>
<comment type="caution">
    <text evidence="3">The sequence shown here is derived from an EMBL/GenBank/DDBJ whole genome shotgun (WGS) entry which is preliminary data.</text>
</comment>
<reference evidence="3" key="1">
    <citation type="journal article" date="2023" name="Mol. Phylogenet. Evol.">
        <title>Genome-scale phylogeny and comparative genomics of the fungal order Sordariales.</title>
        <authorList>
            <person name="Hensen N."/>
            <person name="Bonometti L."/>
            <person name="Westerberg I."/>
            <person name="Brannstrom I.O."/>
            <person name="Guillou S."/>
            <person name="Cros-Aarteil S."/>
            <person name="Calhoun S."/>
            <person name="Haridas S."/>
            <person name="Kuo A."/>
            <person name="Mondo S."/>
            <person name="Pangilinan J."/>
            <person name="Riley R."/>
            <person name="LaButti K."/>
            <person name="Andreopoulos B."/>
            <person name="Lipzen A."/>
            <person name="Chen C."/>
            <person name="Yan M."/>
            <person name="Daum C."/>
            <person name="Ng V."/>
            <person name="Clum A."/>
            <person name="Steindorff A."/>
            <person name="Ohm R.A."/>
            <person name="Martin F."/>
            <person name="Silar P."/>
            <person name="Natvig D.O."/>
            <person name="Lalanne C."/>
            <person name="Gautier V."/>
            <person name="Ament-Velasquez S.L."/>
            <person name="Kruys A."/>
            <person name="Hutchinson M.I."/>
            <person name="Powell A.J."/>
            <person name="Barry K."/>
            <person name="Miller A.N."/>
            <person name="Grigoriev I.V."/>
            <person name="Debuchy R."/>
            <person name="Gladieux P."/>
            <person name="Hiltunen Thoren M."/>
            <person name="Johannesson H."/>
        </authorList>
    </citation>
    <scope>NUCLEOTIDE SEQUENCE</scope>
    <source>
        <strain evidence="3">CBS 118394</strain>
    </source>
</reference>